<dbReference type="EMBL" id="UGQS01000002">
    <property type="protein sequence ID" value="STZ77114.1"/>
    <property type="molecule type" value="Genomic_DNA"/>
</dbReference>
<keyword evidence="3" id="KW-1185">Reference proteome</keyword>
<accession>A0A378UIB1</accession>
<evidence type="ECO:0000259" key="1">
    <source>
        <dbReference type="Pfam" id="PF02698"/>
    </source>
</evidence>
<dbReference type="Proteomes" id="UP000254651">
    <property type="component" value="Unassembled WGS sequence"/>
</dbReference>
<feature type="domain" description="DUF218" evidence="1">
    <location>
        <begin position="41"/>
        <end position="156"/>
    </location>
</feature>
<evidence type="ECO:0000313" key="2">
    <source>
        <dbReference type="EMBL" id="STZ77114.1"/>
    </source>
</evidence>
<dbReference type="PANTHER" id="PTHR30336:SF20">
    <property type="entry name" value="DUF218 DOMAIN-CONTAINING PROTEIN"/>
    <property type="match status" value="1"/>
</dbReference>
<dbReference type="PANTHER" id="PTHR30336">
    <property type="entry name" value="INNER MEMBRANE PROTEIN, PROBABLE PERMEASE"/>
    <property type="match status" value="1"/>
</dbReference>
<organism evidence="2 3">
    <name type="scientific">Bergeriella denitrificans</name>
    <name type="common">Neisseria denitrificans</name>
    <dbReference type="NCBI Taxonomy" id="494"/>
    <lineage>
        <taxon>Bacteria</taxon>
        <taxon>Pseudomonadati</taxon>
        <taxon>Pseudomonadota</taxon>
        <taxon>Betaproteobacteria</taxon>
        <taxon>Neisseriales</taxon>
        <taxon>Neisseriaceae</taxon>
        <taxon>Bergeriella</taxon>
    </lineage>
</organism>
<name>A0A378UIB1_BERDE</name>
<dbReference type="InterPro" id="IPR051599">
    <property type="entry name" value="Cell_Envelope_Assoc"/>
</dbReference>
<protein>
    <submittedName>
        <fullName evidence="2">Periplasmic protein</fullName>
    </submittedName>
</protein>
<dbReference type="Gene3D" id="3.40.50.620">
    <property type="entry name" value="HUPs"/>
    <property type="match status" value="1"/>
</dbReference>
<dbReference type="InterPro" id="IPR003848">
    <property type="entry name" value="DUF218"/>
</dbReference>
<dbReference type="InterPro" id="IPR014729">
    <property type="entry name" value="Rossmann-like_a/b/a_fold"/>
</dbReference>
<sequence length="192" mass="20897">MKILIACALILLLLLGGGLYAVYRAERAAAAPVTPEKSGTAMVLGNTVNRRGKPNPCLRNRVEAGVWLYRAGLAEKLLMSGGTDRDGANQAEAMRQMALTLGVPPEHILIEPQSRSTYENIAFSHPLLPAAERVILVSDGFHLARARWLAARHWPGRPVQILAAGSCGDTPANLWRKRLREVLAWVKAVALH</sequence>
<dbReference type="GO" id="GO:0005886">
    <property type="term" value="C:plasma membrane"/>
    <property type="evidence" value="ECO:0007669"/>
    <property type="project" value="TreeGrafter"/>
</dbReference>
<proteinExistence type="predicted"/>
<dbReference type="AlphaFoldDB" id="A0A378UIB1"/>
<reference evidence="2 3" key="1">
    <citation type="submission" date="2018-06" db="EMBL/GenBank/DDBJ databases">
        <authorList>
            <consortium name="Pathogen Informatics"/>
            <person name="Doyle S."/>
        </authorList>
    </citation>
    <scope>NUCLEOTIDE SEQUENCE [LARGE SCALE GENOMIC DNA]</scope>
    <source>
        <strain evidence="2 3">NCTC10295</strain>
    </source>
</reference>
<evidence type="ECO:0000313" key="3">
    <source>
        <dbReference type="Proteomes" id="UP000254651"/>
    </source>
</evidence>
<gene>
    <name evidence="2" type="ORF">NCTC10295_01916</name>
</gene>
<dbReference type="CDD" id="cd06259">
    <property type="entry name" value="YdcF-like"/>
    <property type="match status" value="1"/>
</dbReference>
<dbReference type="Pfam" id="PF02698">
    <property type="entry name" value="DUF218"/>
    <property type="match status" value="1"/>
</dbReference>
<dbReference type="RefSeq" id="WP_066080630.1">
    <property type="nucleotide sequence ID" value="NZ_CP181246.1"/>
</dbReference>